<dbReference type="GO" id="GO:0016787">
    <property type="term" value="F:hydrolase activity"/>
    <property type="evidence" value="ECO:0007669"/>
    <property type="project" value="UniProtKB-KW"/>
</dbReference>
<dbReference type="PANTHER" id="PTHR38659">
    <property type="entry name" value="METAL-DEPENDENT PHOSPHOHYDROLASE"/>
    <property type="match status" value="1"/>
</dbReference>
<gene>
    <name evidence="2" type="ORF">BXT86_06215</name>
</gene>
<dbReference type="PANTHER" id="PTHR38659:SF1">
    <property type="entry name" value="METAL DEPENDENT PHOSPHOHYDROLASE"/>
    <property type="match status" value="1"/>
</dbReference>
<dbReference type="InterPro" id="IPR003607">
    <property type="entry name" value="HD/PDEase_dom"/>
</dbReference>
<keyword evidence="2" id="KW-0378">Hydrolase</keyword>
<dbReference type="Proteomes" id="UP000191663">
    <property type="component" value="Unassembled WGS sequence"/>
</dbReference>
<dbReference type="Gene3D" id="1.10.3210.10">
    <property type="entry name" value="Hypothetical protein af1432"/>
    <property type="match status" value="1"/>
</dbReference>
<evidence type="ECO:0000313" key="3">
    <source>
        <dbReference type="Proteomes" id="UP000191663"/>
    </source>
</evidence>
<dbReference type="Pfam" id="PF01966">
    <property type="entry name" value="HD"/>
    <property type="match status" value="1"/>
</dbReference>
<dbReference type="InterPro" id="IPR006674">
    <property type="entry name" value="HD_domain"/>
</dbReference>
<feature type="domain" description="HD" evidence="1">
    <location>
        <begin position="20"/>
        <end position="96"/>
    </location>
</feature>
<organism evidence="2 3">
    <name type="scientific">candidate division WOR-3 bacterium 4484_100</name>
    <dbReference type="NCBI Taxonomy" id="1936077"/>
    <lineage>
        <taxon>Bacteria</taxon>
        <taxon>Bacteria division WOR-3</taxon>
    </lineage>
</organism>
<evidence type="ECO:0000259" key="1">
    <source>
        <dbReference type="Pfam" id="PF01966"/>
    </source>
</evidence>
<evidence type="ECO:0000313" key="2">
    <source>
        <dbReference type="EMBL" id="OPX17492.1"/>
    </source>
</evidence>
<protein>
    <submittedName>
        <fullName evidence="2">Phosphohydrolase</fullName>
    </submittedName>
</protein>
<accession>A0A1V4QE44</accession>
<reference evidence="3" key="1">
    <citation type="submission" date="2017-01" db="EMBL/GenBank/DDBJ databases">
        <title>Novel pathways for hydrocarbon cycling and metabolic interdependencies in hydrothermal sediment communities.</title>
        <authorList>
            <person name="Dombrowski N."/>
            <person name="Seitz K."/>
            <person name="Teske A."/>
            <person name="Baker B."/>
        </authorList>
    </citation>
    <scope>NUCLEOTIDE SEQUENCE [LARGE SCALE GENOMIC DNA]</scope>
</reference>
<dbReference type="NCBIfam" id="TIGR00277">
    <property type="entry name" value="HDIG"/>
    <property type="match status" value="1"/>
</dbReference>
<name>A0A1V4QE44_UNCW3</name>
<dbReference type="EMBL" id="MUKB01000117">
    <property type="protein sequence ID" value="OPX17492.1"/>
    <property type="molecule type" value="Genomic_DNA"/>
</dbReference>
<dbReference type="CDD" id="cd00077">
    <property type="entry name" value="HDc"/>
    <property type="match status" value="1"/>
</dbReference>
<dbReference type="AlphaFoldDB" id="A0A1V4QE44"/>
<comment type="caution">
    <text evidence="2">The sequence shown here is derived from an EMBL/GenBank/DDBJ whole genome shotgun (WGS) entry which is preliminary data.</text>
</comment>
<dbReference type="SUPFAM" id="SSF109604">
    <property type="entry name" value="HD-domain/PDEase-like"/>
    <property type="match status" value="1"/>
</dbReference>
<proteinExistence type="predicted"/>
<dbReference type="InterPro" id="IPR006675">
    <property type="entry name" value="HDIG_dom"/>
</dbReference>
<sequence length="181" mass="20472">MTRDEAIKLLGEKLKNKNLFKHCLATEACMLELARHFGEDEEIWARAGLLHDIDYEETKNQPERHGLAGSELLSKYGIDENILYAIKVHAGHLPPKSRMDWALFAVDPLTGLIVASALMHPEKKLASLDTKFILRRFKEKRFAAGANRDQITTCKNIGLELEEFIGLCLKGMQRISEDLGL</sequence>